<dbReference type="STRING" id="50340.PF66_05929"/>
<dbReference type="PATRIC" id="fig|50340.43.peg.3646"/>
<dbReference type="SUPFAM" id="SSF56322">
    <property type="entry name" value="ADC synthase"/>
    <property type="match status" value="1"/>
</dbReference>
<dbReference type="Pfam" id="PF00425">
    <property type="entry name" value="Chorismate_bind"/>
    <property type="match status" value="1"/>
</dbReference>
<name>A0A0N1J5L9_9PSED</name>
<dbReference type="EC" id="5.4.4.2" evidence="3"/>
<organism evidence="7 8">
    <name type="scientific">Pseudomonas asplenii</name>
    <dbReference type="NCBI Taxonomy" id="53407"/>
    <lineage>
        <taxon>Bacteria</taxon>
        <taxon>Pseudomonadati</taxon>
        <taxon>Pseudomonadota</taxon>
        <taxon>Gammaproteobacteria</taxon>
        <taxon>Pseudomonadales</taxon>
        <taxon>Pseudomonadaceae</taxon>
        <taxon>Pseudomonas</taxon>
    </lineage>
</organism>
<evidence type="ECO:0000259" key="6">
    <source>
        <dbReference type="Pfam" id="PF00425"/>
    </source>
</evidence>
<dbReference type="PANTHER" id="PTHR42839">
    <property type="entry name" value="ISOCHORISMATE SYNTHASE ENTC"/>
    <property type="match status" value="1"/>
</dbReference>
<evidence type="ECO:0000256" key="3">
    <source>
        <dbReference type="ARBA" id="ARBA00012824"/>
    </source>
</evidence>
<evidence type="ECO:0000256" key="2">
    <source>
        <dbReference type="ARBA" id="ARBA00005297"/>
    </source>
</evidence>
<dbReference type="EMBL" id="JSYZ01000028">
    <property type="protein sequence ID" value="KPA87546.1"/>
    <property type="molecule type" value="Genomic_DNA"/>
</dbReference>
<dbReference type="PRINTS" id="PR00095">
    <property type="entry name" value="ANTSNTHASEI"/>
</dbReference>
<dbReference type="InterPro" id="IPR019999">
    <property type="entry name" value="Anth_synth_I-like"/>
</dbReference>
<dbReference type="InterPro" id="IPR015890">
    <property type="entry name" value="Chorismate_C"/>
</dbReference>
<keyword evidence="8" id="KW-1185">Reference proteome</keyword>
<dbReference type="RefSeq" id="WP_054064572.1">
    <property type="nucleotide sequence ID" value="NZ_JSYZ01000028.1"/>
</dbReference>
<dbReference type="GO" id="GO:0008909">
    <property type="term" value="F:isochorismate synthase activity"/>
    <property type="evidence" value="ECO:0007669"/>
    <property type="project" value="UniProtKB-EC"/>
</dbReference>
<keyword evidence="4 7" id="KW-0413">Isomerase</keyword>
<dbReference type="PANTHER" id="PTHR42839:SF2">
    <property type="entry name" value="ISOCHORISMATE SYNTHASE ENTC"/>
    <property type="match status" value="1"/>
</dbReference>
<evidence type="ECO:0000313" key="7">
    <source>
        <dbReference type="EMBL" id="KPA87546.1"/>
    </source>
</evidence>
<gene>
    <name evidence="7" type="ORF">PF66_05929</name>
</gene>
<dbReference type="InterPro" id="IPR005801">
    <property type="entry name" value="ADC_synthase"/>
</dbReference>
<dbReference type="InterPro" id="IPR004561">
    <property type="entry name" value="IsoChor_synthase"/>
</dbReference>
<comment type="catalytic activity">
    <reaction evidence="1">
        <text>chorismate = isochorismate</text>
        <dbReference type="Rhea" id="RHEA:18985"/>
        <dbReference type="ChEBI" id="CHEBI:29748"/>
        <dbReference type="ChEBI" id="CHEBI:29780"/>
        <dbReference type="EC" id="5.4.4.2"/>
    </reaction>
</comment>
<evidence type="ECO:0000256" key="5">
    <source>
        <dbReference type="ARBA" id="ARBA00041564"/>
    </source>
</evidence>
<comment type="caution">
    <text evidence="7">The sequence shown here is derived from an EMBL/GenBank/DDBJ whole genome shotgun (WGS) entry which is preliminary data.</text>
</comment>
<evidence type="ECO:0000256" key="1">
    <source>
        <dbReference type="ARBA" id="ARBA00000799"/>
    </source>
</evidence>
<feature type="domain" description="Chorismate-utilising enzyme C-terminal" evidence="6">
    <location>
        <begin position="196"/>
        <end position="448"/>
    </location>
</feature>
<dbReference type="Gene3D" id="3.60.120.10">
    <property type="entry name" value="Anthranilate synthase"/>
    <property type="match status" value="1"/>
</dbReference>
<protein>
    <recommendedName>
        <fullName evidence="3">isochorismate synthase</fullName>
        <ecNumber evidence="3">5.4.4.2</ecNumber>
    </recommendedName>
    <alternativeName>
        <fullName evidence="5">Isochorismate mutase</fullName>
    </alternativeName>
</protein>
<sequence length="472" mass="52830">MSPFIDRTALLDCLEQARQRATDQQRPVLACFSCRWPACDGLRAFAAAWGFTQAVLWQFAESGPAMVGVGRALELGLQQDQSLVELQQAWQRWMAEAVIVGPQRPRLFGGRTFDRENPCSEQWRAFTEAAFVLPRLSRQGEHLLLASQIDEQTDCQALCQELLDDLYYWWETEQGRPVTTLQPGRNPRVRESLPAEEWKARVKRALADIESRQLHKVVLAREVRIQADTPFSLPRILQALAQGNPGAYLFAFRRGDSCFLGATPERLVLQQAGQLRTTALAGSIPRGTCAQSDRANHDRLLASAKDRHEHALVVETLRSDLRRFTAELQVPEVPVVHRLKHIQHLMTPIHGRLLPEVPLLAVVEALHPTPAVGGLDRQAAIRWIRRHESLHRGWYAAPVGWLDSEGDGEFAVALRSALVRGEQAWAFAGCGLVAGSEPELEYRETCVKLRTMLDALAPGLSENLVEASRLQA</sequence>
<comment type="similarity">
    <text evidence="2">Belongs to the isochorismate synthase family.</text>
</comment>
<evidence type="ECO:0000256" key="4">
    <source>
        <dbReference type="ARBA" id="ARBA00023235"/>
    </source>
</evidence>
<dbReference type="OrthoDB" id="9806579at2"/>
<accession>A0A0N1J5L9</accession>
<dbReference type="Proteomes" id="UP000037931">
    <property type="component" value="Unassembled WGS sequence"/>
</dbReference>
<proteinExistence type="inferred from homology"/>
<dbReference type="AlphaFoldDB" id="A0A0N1J5L9"/>
<dbReference type="NCBIfam" id="TIGR00543">
    <property type="entry name" value="isochor_syn"/>
    <property type="match status" value="1"/>
</dbReference>
<evidence type="ECO:0000313" key="8">
    <source>
        <dbReference type="Proteomes" id="UP000037931"/>
    </source>
</evidence>
<reference evidence="7 8" key="1">
    <citation type="journal article" date="2015" name="PLoS ONE">
        <title>Rice-Infecting Pseudomonas Genomes Are Highly Accessorized and Harbor Multiple Putative Virulence Mechanisms to Cause Sheath Brown Rot.</title>
        <authorList>
            <person name="Quibod I.L."/>
            <person name="Grande G."/>
            <person name="Oreiro E.G."/>
            <person name="Borja F.N."/>
            <person name="Dossa G.S."/>
            <person name="Mauleon R."/>
            <person name="Cruz C.V."/>
            <person name="Oliva R."/>
        </authorList>
    </citation>
    <scope>NUCLEOTIDE SEQUENCE [LARGE SCALE GENOMIC DNA]</scope>
    <source>
        <strain evidence="7 8">IRRI 6609</strain>
    </source>
</reference>
<dbReference type="NCBIfam" id="NF005459">
    <property type="entry name" value="PRK07054.1"/>
    <property type="match status" value="1"/>
</dbReference>